<keyword evidence="5" id="KW-0539">Nucleus</keyword>
<evidence type="ECO:0000313" key="10">
    <source>
        <dbReference type="RefSeq" id="XP_072839591.1"/>
    </source>
</evidence>
<comment type="subcellular location">
    <subcellularLocation>
        <location evidence="1">Nucleus</location>
    </subcellularLocation>
</comment>
<evidence type="ECO:0000313" key="9">
    <source>
        <dbReference type="Proteomes" id="UP001652642"/>
    </source>
</evidence>
<sequence>MAADVFARAGRFRLWAPPPRPPSLPSSSLSRRAAAAAAAALGQDSSSSSSEDSSDDGGGGVDGSGRAAEGPGGLGEAAAAAGDEEPEGGKGGQGSPSGRPRSGGGGSRPGKTPQIIHSGHFMVSSPHSEHPPKKGYDFDTVNEQTCQTYRFGAAAAAAATDDGDEDGDEGEEDEGGRRDGRRRRRRRRGGGGGGGDGGGGGGSGGGGHGSGGGGGGRLSIDASLTKLFECMTLAYSGKLVSPKWKNFKGLKLQCRDKIRLNNAIWRAWYIQYLEKRKNPVCHFVTPLDGSVEVDEHRRPEAIATEGKYWKRRIEIVIREYHKWRTYFKKRLQKHKDEDLSSLVRDDDILLLHHETYGQEKPVPMELDSLFSTDMLMLELPDTLFSTLSSHLPAGSHPKETAHLGNADMIQPGLSPLQPNCMDTCELFQELFMSNRPSNYFGATPTAGSAMVDACNQSSQTSDLSSGSLSNPLTPMNLREGLVTSPVPAPLLPNVADVVADQCLGLRSGDSFLDSAGFPSEPSLSGQPQFLPPFPDLGALLQPPLASPLQQAALPLSGGGMASLFAPAELCKSSVITHTASATLTRNVPATTFSHGQAGLLVNQPPPGMGGVPCNLTLQTAVTPRQPLLQPLPNFSLSAASAGMRPKKPQKIVPAPKPETVSLVLKNAFITPAAFQGQPRAVIVTPSPMKREGVLAPRMSQPNVVIAPSGMARVSQGAEFHSGILLSPGQPSPSPQPIPAAVPHLFSPSAIREVLVKGEQALPHKISTHGLSSSPSRDCQPSGQASPCPSEQSPSPQSPQNSFSGKPLNDPQMAAFKNRRMKHISAEQKRRFNIKIGFSTLSTLVSLNSKSISHALTLQKTVEYIAKLQQERSQMQEEARRLREEIEELNANIISCQQQLPATGVPITRQRFDHMRNMFDEYVRNRTLQNWKFWIFSIIINPLFETFNGMVSTTSLEELNQTALAWVDQHCSLLVLRPMVLNTLRHLSITTSILSDPSRLPEQATEAVSKLNKTAGET</sequence>
<keyword evidence="3" id="KW-0238">DNA-binding</keyword>
<feature type="region of interest" description="Disordered" evidence="7">
    <location>
        <begin position="765"/>
        <end position="810"/>
    </location>
</feature>
<keyword evidence="4" id="KW-0804">Transcription</keyword>
<dbReference type="InterPro" id="IPR036638">
    <property type="entry name" value="HLH_DNA-bd_sf"/>
</dbReference>
<dbReference type="InterPro" id="IPR011598">
    <property type="entry name" value="bHLH_dom"/>
</dbReference>
<evidence type="ECO:0000256" key="7">
    <source>
        <dbReference type="SAM" id="MobiDB-lite"/>
    </source>
</evidence>
<feature type="compositionally biased region" description="Low complexity" evidence="7">
    <location>
        <begin position="25"/>
        <end position="51"/>
    </location>
</feature>
<organism evidence="9 10">
    <name type="scientific">Pogona vitticeps</name>
    <name type="common">central bearded dragon</name>
    <dbReference type="NCBI Taxonomy" id="103695"/>
    <lineage>
        <taxon>Eukaryota</taxon>
        <taxon>Metazoa</taxon>
        <taxon>Chordata</taxon>
        <taxon>Craniata</taxon>
        <taxon>Vertebrata</taxon>
        <taxon>Euteleostomi</taxon>
        <taxon>Lepidosauria</taxon>
        <taxon>Squamata</taxon>
        <taxon>Bifurcata</taxon>
        <taxon>Unidentata</taxon>
        <taxon>Episquamata</taxon>
        <taxon>Toxicofera</taxon>
        <taxon>Iguania</taxon>
        <taxon>Acrodonta</taxon>
        <taxon>Agamidae</taxon>
        <taxon>Amphibolurinae</taxon>
        <taxon>Pogona</taxon>
    </lineage>
</organism>
<evidence type="ECO:0000256" key="3">
    <source>
        <dbReference type="ARBA" id="ARBA00023125"/>
    </source>
</evidence>
<dbReference type="Proteomes" id="UP001652642">
    <property type="component" value="Chromosome 14"/>
</dbReference>
<keyword evidence="6" id="KW-0175">Coiled coil</keyword>
<feature type="compositionally biased region" description="Gly residues" evidence="7">
    <location>
        <begin position="89"/>
        <end position="108"/>
    </location>
</feature>
<feature type="region of interest" description="Disordered" evidence="7">
    <location>
        <begin position="1"/>
        <end position="139"/>
    </location>
</feature>
<accession>A0ABM5F2G6</accession>
<dbReference type="CDD" id="cd21772">
    <property type="entry name" value="NES2-NLS_MLXIP"/>
    <property type="match status" value="1"/>
</dbReference>
<dbReference type="PROSITE" id="PS50888">
    <property type="entry name" value="BHLH"/>
    <property type="match status" value="1"/>
</dbReference>
<dbReference type="Pfam" id="PF00010">
    <property type="entry name" value="HLH"/>
    <property type="match status" value="1"/>
</dbReference>
<dbReference type="SMART" id="SM00353">
    <property type="entry name" value="HLH"/>
    <property type="match status" value="1"/>
</dbReference>
<dbReference type="CDD" id="cd19688">
    <property type="entry name" value="bHLHzip_MLXIP"/>
    <property type="match status" value="1"/>
</dbReference>
<reference evidence="10" key="1">
    <citation type="submission" date="2025-08" db="UniProtKB">
        <authorList>
            <consortium name="RefSeq"/>
        </authorList>
    </citation>
    <scope>IDENTIFICATION</scope>
</reference>
<gene>
    <name evidence="10" type="primary">MLXIP</name>
</gene>
<evidence type="ECO:0000256" key="2">
    <source>
        <dbReference type="ARBA" id="ARBA00023015"/>
    </source>
</evidence>
<feature type="coiled-coil region" evidence="6">
    <location>
        <begin position="857"/>
        <end position="898"/>
    </location>
</feature>
<protein>
    <submittedName>
        <fullName evidence="10">MLX-interacting protein isoform X1</fullName>
    </submittedName>
</protein>
<keyword evidence="9" id="KW-1185">Reference proteome</keyword>
<evidence type="ECO:0000256" key="6">
    <source>
        <dbReference type="SAM" id="Coils"/>
    </source>
</evidence>
<feature type="domain" description="BHLH" evidence="8">
    <location>
        <begin position="817"/>
        <end position="867"/>
    </location>
</feature>
<feature type="compositionally biased region" description="Low complexity" evidence="7">
    <location>
        <begin position="783"/>
        <end position="803"/>
    </location>
</feature>
<keyword evidence="2" id="KW-0805">Transcription regulation</keyword>
<evidence type="ECO:0000259" key="8">
    <source>
        <dbReference type="PROSITE" id="PS50888"/>
    </source>
</evidence>
<dbReference type="Gene3D" id="4.10.280.10">
    <property type="entry name" value="Helix-loop-helix DNA-binding domain"/>
    <property type="match status" value="1"/>
</dbReference>
<feature type="compositionally biased region" description="Basic residues" evidence="7">
    <location>
        <begin position="179"/>
        <end position="189"/>
    </location>
</feature>
<dbReference type="SUPFAM" id="SSF47459">
    <property type="entry name" value="HLH, helix-loop-helix DNA-binding domain"/>
    <property type="match status" value="1"/>
</dbReference>
<feature type="compositionally biased region" description="Gly residues" evidence="7">
    <location>
        <begin position="190"/>
        <end position="214"/>
    </location>
</feature>
<feature type="compositionally biased region" description="Acidic residues" evidence="7">
    <location>
        <begin position="161"/>
        <end position="174"/>
    </location>
</feature>
<evidence type="ECO:0000256" key="4">
    <source>
        <dbReference type="ARBA" id="ARBA00023163"/>
    </source>
</evidence>
<dbReference type="PANTHER" id="PTHR15741">
    <property type="entry name" value="BASIC HELIX-LOOP-HELIX ZIP TRANSCRIPTION FACTOR"/>
    <property type="match status" value="1"/>
</dbReference>
<proteinExistence type="predicted"/>
<dbReference type="GeneID" id="110083820"/>
<evidence type="ECO:0000256" key="5">
    <source>
        <dbReference type="ARBA" id="ARBA00023242"/>
    </source>
</evidence>
<feature type="compositionally biased region" description="Polar residues" evidence="7">
    <location>
        <begin position="768"/>
        <end position="782"/>
    </location>
</feature>
<evidence type="ECO:0000256" key="1">
    <source>
        <dbReference type="ARBA" id="ARBA00004123"/>
    </source>
</evidence>
<dbReference type="InterPro" id="IPR052207">
    <property type="entry name" value="Max-like/E-box_TFs"/>
</dbReference>
<feature type="region of interest" description="Disordered" evidence="7">
    <location>
        <begin position="157"/>
        <end position="214"/>
    </location>
</feature>
<feature type="compositionally biased region" description="Basic and acidic residues" evidence="7">
    <location>
        <begin position="127"/>
        <end position="137"/>
    </location>
</feature>
<dbReference type="PANTHER" id="PTHR15741:SF23">
    <property type="entry name" value="MLX-INTERACTING PROTEIN"/>
    <property type="match status" value="1"/>
</dbReference>
<name>A0ABM5F2G6_9SAUR</name>
<dbReference type="RefSeq" id="XP_072839591.1">
    <property type="nucleotide sequence ID" value="XM_072983490.1"/>
</dbReference>